<reference evidence="1" key="1">
    <citation type="submission" date="2014-09" db="EMBL/GenBank/DDBJ databases">
        <authorList>
            <person name="Magalhaes I.L.F."/>
            <person name="Oliveira U."/>
            <person name="Santos F.R."/>
            <person name="Vidigal T.H.D.A."/>
            <person name="Brescovit A.D."/>
            <person name="Santos A.J."/>
        </authorList>
    </citation>
    <scope>NUCLEOTIDE SEQUENCE</scope>
    <source>
        <tissue evidence="1">Shoot tissue taken approximately 20 cm above the soil surface</tissue>
    </source>
</reference>
<protein>
    <submittedName>
        <fullName evidence="1">Uncharacterized protein</fullName>
    </submittedName>
</protein>
<evidence type="ECO:0000313" key="1">
    <source>
        <dbReference type="EMBL" id="JAD56092.1"/>
    </source>
</evidence>
<accession>A0A0A9BA00</accession>
<name>A0A0A9BA00_ARUDO</name>
<dbReference type="EMBL" id="GBRH01241803">
    <property type="protein sequence ID" value="JAD56092.1"/>
    <property type="molecule type" value="Transcribed_RNA"/>
</dbReference>
<proteinExistence type="predicted"/>
<reference evidence="1" key="2">
    <citation type="journal article" date="2015" name="Data Brief">
        <title>Shoot transcriptome of the giant reed, Arundo donax.</title>
        <authorList>
            <person name="Barrero R.A."/>
            <person name="Guerrero F.D."/>
            <person name="Moolhuijzen P."/>
            <person name="Goolsby J.A."/>
            <person name="Tidwell J."/>
            <person name="Bellgard S.E."/>
            <person name="Bellgard M.I."/>
        </authorList>
    </citation>
    <scope>NUCLEOTIDE SEQUENCE</scope>
    <source>
        <tissue evidence="1">Shoot tissue taken approximately 20 cm above the soil surface</tissue>
    </source>
</reference>
<sequence>MEVDRAAG</sequence>
<organism evidence="1">
    <name type="scientific">Arundo donax</name>
    <name type="common">Giant reed</name>
    <name type="synonym">Donax arundinaceus</name>
    <dbReference type="NCBI Taxonomy" id="35708"/>
    <lineage>
        <taxon>Eukaryota</taxon>
        <taxon>Viridiplantae</taxon>
        <taxon>Streptophyta</taxon>
        <taxon>Embryophyta</taxon>
        <taxon>Tracheophyta</taxon>
        <taxon>Spermatophyta</taxon>
        <taxon>Magnoliopsida</taxon>
        <taxon>Liliopsida</taxon>
        <taxon>Poales</taxon>
        <taxon>Poaceae</taxon>
        <taxon>PACMAD clade</taxon>
        <taxon>Arundinoideae</taxon>
        <taxon>Arundineae</taxon>
        <taxon>Arundo</taxon>
    </lineage>
</organism>